<reference evidence="1" key="1">
    <citation type="submission" date="2018-05" db="EMBL/GenBank/DDBJ databases">
        <authorList>
            <person name="Lanie J.A."/>
            <person name="Ng W.-L."/>
            <person name="Kazmierczak K.M."/>
            <person name="Andrzejewski T.M."/>
            <person name="Davidsen T.M."/>
            <person name="Wayne K.J."/>
            <person name="Tettelin H."/>
            <person name="Glass J.I."/>
            <person name="Rusch D."/>
            <person name="Podicherti R."/>
            <person name="Tsui H.-C.T."/>
            <person name="Winkler M.E."/>
        </authorList>
    </citation>
    <scope>NUCLEOTIDE SEQUENCE</scope>
</reference>
<name>A0A382MUB7_9ZZZZ</name>
<accession>A0A382MUB7</accession>
<organism evidence="1">
    <name type="scientific">marine metagenome</name>
    <dbReference type="NCBI Taxonomy" id="408172"/>
    <lineage>
        <taxon>unclassified sequences</taxon>
        <taxon>metagenomes</taxon>
        <taxon>ecological metagenomes</taxon>
    </lineage>
</organism>
<protein>
    <submittedName>
        <fullName evidence="1">Uncharacterized protein</fullName>
    </submittedName>
</protein>
<proteinExistence type="predicted"/>
<sequence length="35" mass="3865">MRFSLWWRALSEQGDALDRFDQAAATSAAHGRSVG</sequence>
<dbReference type="AlphaFoldDB" id="A0A382MUB7"/>
<dbReference type="EMBL" id="UINC01095966">
    <property type="protein sequence ID" value="SVC52459.1"/>
    <property type="molecule type" value="Genomic_DNA"/>
</dbReference>
<gene>
    <name evidence="1" type="ORF">METZ01_LOCUS305313</name>
</gene>
<evidence type="ECO:0000313" key="1">
    <source>
        <dbReference type="EMBL" id="SVC52459.1"/>
    </source>
</evidence>